<feature type="transmembrane region" description="Helical" evidence="1">
    <location>
        <begin position="218"/>
        <end position="236"/>
    </location>
</feature>
<feature type="transmembrane region" description="Helical" evidence="1">
    <location>
        <begin position="47"/>
        <end position="65"/>
    </location>
</feature>
<protein>
    <submittedName>
        <fullName evidence="3">CPBP family intramembrane metalloprotease</fullName>
    </submittedName>
</protein>
<dbReference type="AlphaFoldDB" id="A0A371IUQ4"/>
<dbReference type="InterPro" id="IPR003675">
    <property type="entry name" value="Rce1/LyrA-like_dom"/>
</dbReference>
<evidence type="ECO:0000313" key="3">
    <source>
        <dbReference type="EMBL" id="RDY24199.1"/>
    </source>
</evidence>
<evidence type="ECO:0000313" key="4">
    <source>
        <dbReference type="Proteomes" id="UP000243494"/>
    </source>
</evidence>
<evidence type="ECO:0000259" key="2">
    <source>
        <dbReference type="Pfam" id="PF02517"/>
    </source>
</evidence>
<feature type="transmembrane region" description="Helical" evidence="1">
    <location>
        <begin position="160"/>
        <end position="178"/>
    </location>
</feature>
<evidence type="ECO:0000256" key="1">
    <source>
        <dbReference type="SAM" id="Phobius"/>
    </source>
</evidence>
<dbReference type="Proteomes" id="UP000243494">
    <property type="component" value="Unassembled WGS sequence"/>
</dbReference>
<keyword evidence="1" id="KW-0472">Membrane</keyword>
<proteinExistence type="predicted"/>
<dbReference type="EMBL" id="NOJZ02000004">
    <property type="protein sequence ID" value="RDY24199.1"/>
    <property type="molecule type" value="Genomic_DNA"/>
</dbReference>
<accession>A0A371IUQ4</accession>
<name>A0A371IUQ4_9FIRM</name>
<feature type="transmembrane region" description="Helical" evidence="1">
    <location>
        <begin position="184"/>
        <end position="206"/>
    </location>
</feature>
<keyword evidence="1" id="KW-1133">Transmembrane helix</keyword>
<dbReference type="GO" id="GO:0006508">
    <property type="term" value="P:proteolysis"/>
    <property type="evidence" value="ECO:0007669"/>
    <property type="project" value="UniProtKB-KW"/>
</dbReference>
<feature type="transmembrane region" description="Helical" evidence="1">
    <location>
        <begin position="20"/>
        <end position="41"/>
    </location>
</feature>
<feature type="transmembrane region" description="Helical" evidence="1">
    <location>
        <begin position="86"/>
        <end position="109"/>
    </location>
</feature>
<feature type="domain" description="CAAX prenyl protease 2/Lysostaphin resistance protein A-like" evidence="2">
    <location>
        <begin position="128"/>
        <end position="226"/>
    </location>
</feature>
<dbReference type="GO" id="GO:0008237">
    <property type="term" value="F:metallopeptidase activity"/>
    <property type="evidence" value="ECO:0007669"/>
    <property type="project" value="UniProtKB-KW"/>
</dbReference>
<keyword evidence="1" id="KW-0812">Transmembrane</keyword>
<keyword evidence="3" id="KW-0482">Metalloprotease</keyword>
<comment type="caution">
    <text evidence="3">The sequence shown here is derived from an EMBL/GenBank/DDBJ whole genome shotgun (WGS) entry which is preliminary data.</text>
</comment>
<reference evidence="3 4" key="1">
    <citation type="journal article" date="2017" name="Genome Announc.">
        <title>Draft Genome Sequence of Romboutsia maritimum sp. nov. Strain CCRI-22766(T), Isolated from Coastal Estuarine Mud.</title>
        <authorList>
            <person name="Maheux A.F."/>
            <person name="Boudreau D.K."/>
            <person name="Berube E."/>
            <person name="Boissinot M."/>
            <person name="Raymond F."/>
            <person name="Brodeur S."/>
            <person name="Corbeil J."/>
            <person name="Brightwell G."/>
            <person name="Broda D."/>
            <person name="Omar R.F."/>
            <person name="Bergeron M.G."/>
        </authorList>
    </citation>
    <scope>NUCLEOTIDE SEQUENCE [LARGE SCALE GENOMIC DNA]</scope>
    <source>
        <strain evidence="3 4">CCRI-22766</strain>
    </source>
</reference>
<keyword evidence="4" id="KW-1185">Reference proteome</keyword>
<organism evidence="3 4">
    <name type="scientific">Romboutsia maritimum</name>
    <dbReference type="NCBI Taxonomy" id="2020948"/>
    <lineage>
        <taxon>Bacteria</taxon>
        <taxon>Bacillati</taxon>
        <taxon>Bacillota</taxon>
        <taxon>Clostridia</taxon>
        <taxon>Peptostreptococcales</taxon>
        <taxon>Peptostreptococcaceae</taxon>
        <taxon>Romboutsia</taxon>
    </lineage>
</organism>
<sequence length="237" mass="27226">MENLDHTFKPRQNKKLYRNYIIMSSILCATILFIIEQILMVDYLTKTLSKIILFTISPLILIKFIRKTSLKKGLNIQKTDIKTISTGIGLGLVAVGILIGTFMILKQSINMETISIEMATKSKITEANYLIVATYFTLGNSFLEEFFFRGFVFINMFKMGYKKTAYIFSSALFAIYHIGIFKNWFILELIVLCLIGLFLTGIIFDYVDTKSDNFLNSWTIHILADLTIAIIGYIYLF</sequence>
<keyword evidence="3" id="KW-0378">Hydrolase</keyword>
<dbReference type="GO" id="GO:0004175">
    <property type="term" value="F:endopeptidase activity"/>
    <property type="evidence" value="ECO:0007669"/>
    <property type="project" value="UniProtKB-ARBA"/>
</dbReference>
<feature type="transmembrane region" description="Helical" evidence="1">
    <location>
        <begin position="129"/>
        <end position="148"/>
    </location>
</feature>
<dbReference type="Pfam" id="PF02517">
    <property type="entry name" value="Rce1-like"/>
    <property type="match status" value="1"/>
</dbReference>
<keyword evidence="3" id="KW-0645">Protease</keyword>
<dbReference type="OrthoDB" id="449657at2"/>
<dbReference type="RefSeq" id="WP_095406197.1">
    <property type="nucleotide sequence ID" value="NZ_NOJZ02000004.1"/>
</dbReference>
<dbReference type="GO" id="GO:0080120">
    <property type="term" value="P:CAAX-box protein maturation"/>
    <property type="evidence" value="ECO:0007669"/>
    <property type="project" value="UniProtKB-ARBA"/>
</dbReference>
<gene>
    <name evidence="3" type="ORF">CHF27_003730</name>
</gene>